<comment type="caution">
    <text evidence="10">The sequence shown here is derived from an EMBL/GenBank/DDBJ whole genome shotgun (WGS) entry which is preliminary data.</text>
</comment>
<name>A0ABU5DG11_9BURK</name>
<feature type="transmembrane region" description="Helical" evidence="8">
    <location>
        <begin position="6"/>
        <end position="23"/>
    </location>
</feature>
<evidence type="ECO:0000256" key="2">
    <source>
        <dbReference type="ARBA" id="ARBA00004141"/>
    </source>
</evidence>
<evidence type="ECO:0000256" key="3">
    <source>
        <dbReference type="ARBA" id="ARBA00004856"/>
    </source>
</evidence>
<evidence type="ECO:0000256" key="7">
    <source>
        <dbReference type="ARBA" id="ARBA00023136"/>
    </source>
</evidence>
<feature type="transmembrane region" description="Helical" evidence="8">
    <location>
        <begin position="143"/>
        <end position="165"/>
    </location>
</feature>
<evidence type="ECO:0000256" key="8">
    <source>
        <dbReference type="SAM" id="Phobius"/>
    </source>
</evidence>
<evidence type="ECO:0000256" key="1">
    <source>
        <dbReference type="ARBA" id="ARBA00003475"/>
    </source>
</evidence>
<evidence type="ECO:0000259" key="9">
    <source>
        <dbReference type="Pfam" id="PF07291"/>
    </source>
</evidence>
<dbReference type="EMBL" id="JAXCLA010000003">
    <property type="protein sequence ID" value="MDY0745223.1"/>
    <property type="molecule type" value="Genomic_DNA"/>
</dbReference>
<evidence type="ECO:0000256" key="6">
    <source>
        <dbReference type="ARBA" id="ARBA00022989"/>
    </source>
</evidence>
<feature type="transmembrane region" description="Helical" evidence="8">
    <location>
        <begin position="44"/>
        <end position="65"/>
    </location>
</feature>
<evidence type="ECO:0000313" key="11">
    <source>
        <dbReference type="Proteomes" id="UP001285263"/>
    </source>
</evidence>
<keyword evidence="6 8" id="KW-1133">Transmembrane helix</keyword>
<sequence length="177" mass="18137">MDPVLGHSAAASLAAVLLIGAQAKLREQEIFRGAIDAYRLVPPAAVAPLALLLPLVEAAAGGLLLVTSTRVLGAVLAIALLLLVTGAVAINLRRGRDRIDCGCGGEIHTPLSLGLVARNAVLMGLALVAAASPTLRATNGLDLFAIAASTLFLLGLYSVATTLLSHQPRLNDLRKNA</sequence>
<keyword evidence="5 8" id="KW-0812">Transmembrane</keyword>
<comment type="function">
    <text evidence="1">May be specifically involved in the processing, transport, and/or maturation of the MADH beta-subunit.</text>
</comment>
<evidence type="ECO:0000256" key="4">
    <source>
        <dbReference type="ARBA" id="ARBA00019078"/>
    </source>
</evidence>
<evidence type="ECO:0000256" key="5">
    <source>
        <dbReference type="ARBA" id="ARBA00022692"/>
    </source>
</evidence>
<feature type="transmembrane region" description="Helical" evidence="8">
    <location>
        <begin position="71"/>
        <end position="90"/>
    </location>
</feature>
<dbReference type="InterPro" id="IPR009908">
    <property type="entry name" value="Methylamine_util_MauE"/>
</dbReference>
<comment type="subcellular location">
    <subcellularLocation>
        <location evidence="2">Membrane</location>
        <topology evidence="2">Multi-pass membrane protein</topology>
    </subcellularLocation>
</comment>
<feature type="transmembrane region" description="Helical" evidence="8">
    <location>
        <begin position="111"/>
        <end position="131"/>
    </location>
</feature>
<comment type="pathway">
    <text evidence="3">One-carbon metabolism; methylamine degradation.</text>
</comment>
<accession>A0ABU5DG11</accession>
<proteinExistence type="predicted"/>
<reference evidence="10 11" key="1">
    <citation type="submission" date="2023-11" db="EMBL/GenBank/DDBJ databases">
        <title>Paucibacter sp. nov., isolated from fresh soil in Korea.</title>
        <authorList>
            <person name="Le N.T.T."/>
        </authorList>
    </citation>
    <scope>NUCLEOTIDE SEQUENCE [LARGE SCALE GENOMIC DNA]</scope>
    <source>
        <strain evidence="10 11">R3-3</strain>
    </source>
</reference>
<dbReference type="Proteomes" id="UP001285263">
    <property type="component" value="Unassembled WGS sequence"/>
</dbReference>
<evidence type="ECO:0000313" key="10">
    <source>
        <dbReference type="EMBL" id="MDY0745223.1"/>
    </source>
</evidence>
<gene>
    <name evidence="10" type="ORF">SNE35_11945</name>
</gene>
<keyword evidence="7 8" id="KW-0472">Membrane</keyword>
<keyword evidence="11" id="KW-1185">Reference proteome</keyword>
<feature type="domain" description="Methylamine utilisation protein MauE" evidence="9">
    <location>
        <begin position="6"/>
        <end position="131"/>
    </location>
</feature>
<dbReference type="Pfam" id="PF07291">
    <property type="entry name" value="MauE"/>
    <property type="match status" value="1"/>
</dbReference>
<protein>
    <recommendedName>
        <fullName evidence="4">Methylamine utilization protein MauE</fullName>
    </recommendedName>
</protein>
<dbReference type="RefSeq" id="WP_320423110.1">
    <property type="nucleotide sequence ID" value="NZ_JAXCLA010000003.1"/>
</dbReference>
<organism evidence="10 11">
    <name type="scientific">Roseateles agri</name>
    <dbReference type="NCBI Taxonomy" id="3098619"/>
    <lineage>
        <taxon>Bacteria</taxon>
        <taxon>Pseudomonadati</taxon>
        <taxon>Pseudomonadota</taxon>
        <taxon>Betaproteobacteria</taxon>
        <taxon>Burkholderiales</taxon>
        <taxon>Sphaerotilaceae</taxon>
        <taxon>Roseateles</taxon>
    </lineage>
</organism>